<dbReference type="EMBL" id="VFOX01000001">
    <property type="protein sequence ID" value="TQL85212.1"/>
    <property type="molecule type" value="Genomic_DNA"/>
</dbReference>
<comment type="caution">
    <text evidence="12">The sequence shown here is derived from an EMBL/GenBank/DDBJ whole genome shotgun (WGS) entry which is preliminary data.</text>
</comment>
<evidence type="ECO:0000256" key="8">
    <source>
        <dbReference type="PIRSR" id="PIRSR600183-50"/>
    </source>
</evidence>
<feature type="binding site" evidence="6">
    <location>
        <begin position="308"/>
        <end position="311"/>
    </location>
    <ligand>
        <name>pyridoxal 5'-phosphate</name>
        <dbReference type="ChEBI" id="CHEBI:597326"/>
    </ligand>
</feature>
<proteinExistence type="inferred from homology"/>
<dbReference type="PANTHER" id="PTHR43727">
    <property type="entry name" value="DIAMINOPIMELATE DECARBOXYLASE"/>
    <property type="match status" value="1"/>
</dbReference>
<dbReference type="PROSITE" id="PS00879">
    <property type="entry name" value="ODR_DC_2_2"/>
    <property type="match status" value="1"/>
</dbReference>
<dbReference type="RefSeq" id="WP_229673277.1">
    <property type="nucleotide sequence ID" value="NZ_VFOX01000001.1"/>
</dbReference>
<dbReference type="InterPro" id="IPR000183">
    <property type="entry name" value="Orn/DAP/Arg_de-COase"/>
</dbReference>
<dbReference type="PRINTS" id="PR01181">
    <property type="entry name" value="DAPDCRBXLASE"/>
</dbReference>
<dbReference type="CDD" id="cd06828">
    <property type="entry name" value="PLPDE_III_DapDC"/>
    <property type="match status" value="1"/>
</dbReference>
<keyword evidence="5 6" id="KW-0456">Lyase</keyword>
<evidence type="ECO:0000256" key="4">
    <source>
        <dbReference type="ARBA" id="ARBA00023154"/>
    </source>
</evidence>
<dbReference type="Gene3D" id="2.40.37.10">
    <property type="entry name" value="Lyase, Ornithine Decarboxylase, Chain A, domain 1"/>
    <property type="match status" value="1"/>
</dbReference>
<sequence length="488" mass="51550">MTTDVSDPNEIDQRVFPPTARRDPRTGELLLGAVRTSALIAQYGSPLYVLDEDVARSRARRIRAALEAEAERIGTTATVYYAGKALLCVDVARWMAEEGLAIDVASGGELAVALAAGVEPSRIGFHGNNKSEQEIGRAIAAGVGTIVIDSEIETERIAAAAKAAGVTQRVRLRVNSGVHASTHDYLATAHEDQKFGQPLRDAPRLVAAILAHDGLEFVGLHCHIGSQIFGTDGFRESARRLMRVYPELARLAGRSIPELNLGGGFGIAYTSAQAEDVPTIATVARELADMVADCAREFGVPVPHLAFEPGRVVVGPAGVTLYTVGTTKPVPLAGSDAAGPADLGYGERLYVSVDGGMSDNARPALYGADYQVRIANRTSDAAAALVRVVGKHCESGDVVVQRDVIPEDVRPGDTLVVAATGAYCWSLASNYNYLPRPPVVAVSGRGVRLIVHGETEDDLLAKSVSWRPGGAVHTASSQDVVHRPSSGR</sequence>
<feature type="modified residue" description="N6-(pyridoxal phosphate)lysine" evidence="6 8">
    <location>
        <position position="84"/>
    </location>
</feature>
<keyword evidence="2 6" id="KW-0210">Decarboxylase</keyword>
<keyword evidence="6" id="KW-0028">Amino-acid biosynthesis</keyword>
<dbReference type="InterPro" id="IPR002986">
    <property type="entry name" value="DAP_deCOOHase_LysA"/>
</dbReference>
<keyword evidence="3 6" id="KW-0663">Pyridoxal phosphate</keyword>
<dbReference type="PRINTS" id="PR01179">
    <property type="entry name" value="ODADCRBXLASE"/>
</dbReference>
<dbReference type="InterPro" id="IPR009006">
    <property type="entry name" value="Ala_racemase/Decarboxylase_C"/>
</dbReference>
<keyword evidence="13" id="KW-1185">Reference proteome</keyword>
<feature type="binding site" evidence="6">
    <location>
        <position position="264"/>
    </location>
    <ligand>
        <name>pyridoxal 5'-phosphate</name>
        <dbReference type="ChEBI" id="CHEBI:597326"/>
    </ligand>
</feature>
<comment type="subunit">
    <text evidence="6">Homodimer.</text>
</comment>
<comment type="catalytic activity">
    <reaction evidence="6 9">
        <text>meso-2,6-diaminopimelate + H(+) = L-lysine + CO2</text>
        <dbReference type="Rhea" id="RHEA:15101"/>
        <dbReference type="ChEBI" id="CHEBI:15378"/>
        <dbReference type="ChEBI" id="CHEBI:16526"/>
        <dbReference type="ChEBI" id="CHEBI:32551"/>
        <dbReference type="ChEBI" id="CHEBI:57791"/>
        <dbReference type="EC" id="4.1.1.20"/>
    </reaction>
</comment>
<protein>
    <recommendedName>
        <fullName evidence="6 7">Diaminopimelate decarboxylase</fullName>
        <shortName evidence="6">DAP decarboxylase</shortName>
        <shortName evidence="6">DAPDC</shortName>
        <ecNumber evidence="6 7">4.1.1.20</ecNumber>
    </recommendedName>
</protein>
<dbReference type="NCBIfam" id="TIGR01048">
    <property type="entry name" value="lysA"/>
    <property type="match status" value="1"/>
</dbReference>
<evidence type="ECO:0000256" key="9">
    <source>
        <dbReference type="RuleBase" id="RU003738"/>
    </source>
</evidence>
<evidence type="ECO:0000313" key="12">
    <source>
        <dbReference type="EMBL" id="TQL85212.1"/>
    </source>
</evidence>
<evidence type="ECO:0000313" key="13">
    <source>
        <dbReference type="Proteomes" id="UP000317209"/>
    </source>
</evidence>
<feature type="domain" description="Orn/DAP/Arg decarboxylase 2 N-terminal" evidence="11">
    <location>
        <begin position="61"/>
        <end position="314"/>
    </location>
</feature>
<feature type="binding site" evidence="6">
    <location>
        <position position="394"/>
    </location>
    <ligand>
        <name>substrate</name>
    </ligand>
</feature>
<comment type="similarity">
    <text evidence="6">Belongs to the Orn/Lys/Arg decarboxylase class-II family. LysA subfamily.</text>
</comment>
<feature type="binding site" evidence="6">
    <location>
        <position position="423"/>
    </location>
    <ligand>
        <name>substrate</name>
    </ligand>
</feature>
<dbReference type="InterPro" id="IPR022644">
    <property type="entry name" value="De-COase2_N"/>
</dbReference>
<evidence type="ECO:0000256" key="5">
    <source>
        <dbReference type="ARBA" id="ARBA00023239"/>
    </source>
</evidence>
<feature type="binding site" evidence="6">
    <location>
        <position position="311"/>
    </location>
    <ligand>
        <name>substrate</name>
    </ligand>
</feature>
<keyword evidence="4 6" id="KW-0457">Lysine biosynthesis</keyword>
<dbReference type="InterPro" id="IPR022653">
    <property type="entry name" value="De-COase2_pyr-phos_BS"/>
</dbReference>
<dbReference type="Proteomes" id="UP000317209">
    <property type="component" value="Unassembled WGS sequence"/>
</dbReference>
<evidence type="ECO:0000256" key="3">
    <source>
        <dbReference type="ARBA" id="ARBA00022898"/>
    </source>
</evidence>
<accession>A0A543BK54</accession>
<evidence type="ECO:0000256" key="10">
    <source>
        <dbReference type="SAM" id="MobiDB-lite"/>
    </source>
</evidence>
<dbReference type="UniPathway" id="UPA00034">
    <property type="reaction ID" value="UER00027"/>
</dbReference>
<evidence type="ECO:0000256" key="2">
    <source>
        <dbReference type="ARBA" id="ARBA00022793"/>
    </source>
</evidence>
<feature type="active site" description="Proton donor" evidence="8">
    <location>
        <position position="393"/>
    </location>
</feature>
<dbReference type="Gene3D" id="3.20.20.10">
    <property type="entry name" value="Alanine racemase"/>
    <property type="match status" value="1"/>
</dbReference>
<dbReference type="AlphaFoldDB" id="A0A543BK54"/>
<feature type="region of interest" description="Disordered" evidence="10">
    <location>
        <begin position="1"/>
        <end position="23"/>
    </location>
</feature>
<dbReference type="EC" id="4.1.1.20" evidence="6 7"/>
<dbReference type="GO" id="GO:0009089">
    <property type="term" value="P:lysine biosynthetic process via diaminopimelate"/>
    <property type="evidence" value="ECO:0007669"/>
    <property type="project" value="UniProtKB-UniRule"/>
</dbReference>
<dbReference type="HAMAP" id="MF_02120">
    <property type="entry name" value="LysA"/>
    <property type="match status" value="1"/>
</dbReference>
<evidence type="ECO:0000256" key="6">
    <source>
        <dbReference type="HAMAP-Rule" id="MF_02120"/>
    </source>
</evidence>
<dbReference type="Pfam" id="PF02784">
    <property type="entry name" value="Orn_Arg_deC_N"/>
    <property type="match status" value="1"/>
</dbReference>
<organism evidence="12 13">
    <name type="scientific">Microbacterium saperdae</name>
    <dbReference type="NCBI Taxonomy" id="69368"/>
    <lineage>
        <taxon>Bacteria</taxon>
        <taxon>Bacillati</taxon>
        <taxon>Actinomycetota</taxon>
        <taxon>Actinomycetes</taxon>
        <taxon>Micrococcales</taxon>
        <taxon>Microbacteriaceae</taxon>
        <taxon>Microbacterium</taxon>
    </lineage>
</organism>
<reference evidence="12 13" key="1">
    <citation type="submission" date="2019-06" db="EMBL/GenBank/DDBJ databases">
        <title>Sequencing the genomes of 1000 actinobacteria strains.</title>
        <authorList>
            <person name="Klenk H.-P."/>
        </authorList>
    </citation>
    <scope>NUCLEOTIDE SEQUENCE [LARGE SCALE GENOMIC DNA]</scope>
    <source>
        <strain evidence="12 13">DSM 20169</strain>
    </source>
</reference>
<dbReference type="PROSITE" id="PS00878">
    <property type="entry name" value="ODR_DC_2_1"/>
    <property type="match status" value="1"/>
</dbReference>
<dbReference type="GO" id="GO:0008836">
    <property type="term" value="F:diaminopimelate decarboxylase activity"/>
    <property type="evidence" value="ECO:0007669"/>
    <property type="project" value="UniProtKB-UniRule"/>
</dbReference>
<dbReference type="SUPFAM" id="SSF51419">
    <property type="entry name" value="PLP-binding barrel"/>
    <property type="match status" value="1"/>
</dbReference>
<dbReference type="InterPro" id="IPR029066">
    <property type="entry name" value="PLP-binding_barrel"/>
</dbReference>
<feature type="binding site" evidence="6">
    <location>
        <position position="366"/>
    </location>
    <ligand>
        <name>substrate</name>
    </ligand>
</feature>
<gene>
    <name evidence="6" type="primary">lysA</name>
    <name evidence="12" type="ORF">FB560_0817</name>
</gene>
<evidence type="ECO:0000256" key="7">
    <source>
        <dbReference type="NCBIfam" id="TIGR01048"/>
    </source>
</evidence>
<dbReference type="GO" id="GO:0030170">
    <property type="term" value="F:pyridoxal phosphate binding"/>
    <property type="evidence" value="ECO:0007669"/>
    <property type="project" value="UniProtKB-UniRule"/>
</dbReference>
<comment type="function">
    <text evidence="6">Specifically catalyzes the decarboxylation of meso-diaminopimelate (meso-DAP) to L-lysine.</text>
</comment>
<feature type="binding site" evidence="6">
    <location>
        <position position="362"/>
    </location>
    <ligand>
        <name>substrate</name>
    </ligand>
</feature>
<dbReference type="InterPro" id="IPR022657">
    <property type="entry name" value="De-COase2_CS"/>
</dbReference>
<feature type="binding site" evidence="6">
    <location>
        <position position="423"/>
    </location>
    <ligand>
        <name>pyridoxal 5'-phosphate</name>
        <dbReference type="ChEBI" id="CHEBI:597326"/>
    </ligand>
</feature>
<comment type="pathway">
    <text evidence="6 9">Amino-acid biosynthesis; L-lysine biosynthesis via DAP pathway; L-lysine from DL-2,6-diaminopimelate: step 1/1.</text>
</comment>
<dbReference type="FunFam" id="3.20.20.10:FF:000003">
    <property type="entry name" value="Diaminopimelate decarboxylase"/>
    <property type="match status" value="1"/>
</dbReference>
<comment type="cofactor">
    <cofactor evidence="1 6 8 9">
        <name>pyridoxal 5'-phosphate</name>
        <dbReference type="ChEBI" id="CHEBI:597326"/>
    </cofactor>
</comment>
<name>A0A543BK54_9MICO</name>
<dbReference type="SUPFAM" id="SSF50621">
    <property type="entry name" value="Alanine racemase C-terminal domain-like"/>
    <property type="match status" value="1"/>
</dbReference>
<evidence type="ECO:0000259" key="11">
    <source>
        <dbReference type="Pfam" id="PF02784"/>
    </source>
</evidence>
<evidence type="ECO:0000256" key="1">
    <source>
        <dbReference type="ARBA" id="ARBA00001933"/>
    </source>
</evidence>
<dbReference type="PANTHER" id="PTHR43727:SF2">
    <property type="entry name" value="GROUP IV DECARBOXYLASE"/>
    <property type="match status" value="1"/>
</dbReference>